<dbReference type="AlphaFoldDB" id="A0A5B7IM61"/>
<dbReference type="Proteomes" id="UP000324222">
    <property type="component" value="Unassembled WGS sequence"/>
</dbReference>
<name>A0A5B7IM61_PORTR</name>
<organism evidence="1 2">
    <name type="scientific">Portunus trituberculatus</name>
    <name type="common">Swimming crab</name>
    <name type="synonym">Neptunus trituberculatus</name>
    <dbReference type="NCBI Taxonomy" id="210409"/>
    <lineage>
        <taxon>Eukaryota</taxon>
        <taxon>Metazoa</taxon>
        <taxon>Ecdysozoa</taxon>
        <taxon>Arthropoda</taxon>
        <taxon>Crustacea</taxon>
        <taxon>Multicrustacea</taxon>
        <taxon>Malacostraca</taxon>
        <taxon>Eumalacostraca</taxon>
        <taxon>Eucarida</taxon>
        <taxon>Decapoda</taxon>
        <taxon>Pleocyemata</taxon>
        <taxon>Brachyura</taxon>
        <taxon>Eubrachyura</taxon>
        <taxon>Portunoidea</taxon>
        <taxon>Portunidae</taxon>
        <taxon>Portuninae</taxon>
        <taxon>Portunus</taxon>
    </lineage>
</organism>
<keyword evidence="2" id="KW-1185">Reference proteome</keyword>
<reference evidence="1 2" key="1">
    <citation type="submission" date="2019-05" db="EMBL/GenBank/DDBJ databases">
        <title>Another draft genome of Portunus trituberculatus and its Hox gene families provides insights of decapod evolution.</title>
        <authorList>
            <person name="Jeong J.-H."/>
            <person name="Song I."/>
            <person name="Kim S."/>
            <person name="Choi T."/>
            <person name="Kim D."/>
            <person name="Ryu S."/>
            <person name="Kim W."/>
        </authorList>
    </citation>
    <scope>NUCLEOTIDE SEQUENCE [LARGE SCALE GENOMIC DNA]</scope>
    <source>
        <tissue evidence="1">Muscle</tissue>
    </source>
</reference>
<accession>A0A5B7IM61</accession>
<protein>
    <submittedName>
        <fullName evidence="1">Uncharacterized protein</fullName>
    </submittedName>
</protein>
<evidence type="ECO:0000313" key="1">
    <source>
        <dbReference type="EMBL" id="MPC84942.1"/>
    </source>
</evidence>
<comment type="caution">
    <text evidence="1">The sequence shown here is derived from an EMBL/GenBank/DDBJ whole genome shotgun (WGS) entry which is preliminary data.</text>
</comment>
<dbReference type="EMBL" id="VSRR010066880">
    <property type="protein sequence ID" value="MPC84942.1"/>
    <property type="molecule type" value="Genomic_DNA"/>
</dbReference>
<sequence>MTTTTTTAPGNSHLVSATLDSTVLVCDDQTFPRRRMEDQSLAPHHATQYIASRCATQRFAALVV</sequence>
<gene>
    <name evidence="1" type="ORF">E2C01_079696</name>
</gene>
<evidence type="ECO:0000313" key="2">
    <source>
        <dbReference type="Proteomes" id="UP000324222"/>
    </source>
</evidence>
<proteinExistence type="predicted"/>